<accession>I1PP33</accession>
<protein>
    <submittedName>
        <fullName evidence="1">Uncharacterized protein</fullName>
    </submittedName>
</protein>
<keyword evidence="2" id="KW-1185">Reference proteome</keyword>
<dbReference type="AlphaFoldDB" id="I1PP33"/>
<organism evidence="1 2">
    <name type="scientific">Oryza glaberrima</name>
    <name type="common">African rice</name>
    <dbReference type="NCBI Taxonomy" id="4538"/>
    <lineage>
        <taxon>Eukaryota</taxon>
        <taxon>Viridiplantae</taxon>
        <taxon>Streptophyta</taxon>
        <taxon>Embryophyta</taxon>
        <taxon>Tracheophyta</taxon>
        <taxon>Spermatophyta</taxon>
        <taxon>Magnoliopsida</taxon>
        <taxon>Liliopsida</taxon>
        <taxon>Poales</taxon>
        <taxon>Poaceae</taxon>
        <taxon>BOP clade</taxon>
        <taxon>Oryzoideae</taxon>
        <taxon>Oryzeae</taxon>
        <taxon>Oryzinae</taxon>
        <taxon>Oryza</taxon>
    </lineage>
</organism>
<reference evidence="1" key="1">
    <citation type="submission" date="2015-06" db="UniProtKB">
        <authorList>
            <consortium name="EnsemblPlants"/>
        </authorList>
    </citation>
    <scope>IDENTIFICATION</scope>
</reference>
<dbReference type="EnsemblPlants" id="ORGLA04G0195200.1">
    <property type="protein sequence ID" value="ORGLA04G0195200.1"/>
    <property type="gene ID" value="ORGLA04G0195200"/>
</dbReference>
<dbReference type="HOGENOM" id="CLU_2889330_0_0_1"/>
<reference evidence="1 2" key="2">
    <citation type="submission" date="2018-04" db="EMBL/GenBank/DDBJ databases">
        <title>OglaRS2 (Oryza glaberrima Reference Sequence Version 2).</title>
        <authorList>
            <person name="Zhang J."/>
            <person name="Kudrna D."/>
            <person name="Lee S."/>
            <person name="Talag J."/>
            <person name="Rajasekar S."/>
            <person name="Wing R.A."/>
        </authorList>
    </citation>
    <scope>NUCLEOTIDE SEQUENCE [LARGE SCALE GENOMIC DNA]</scope>
    <source>
        <strain evidence="1 2">cv. IRGC 96717</strain>
    </source>
</reference>
<dbReference type="Gramene" id="ORGLA04G0195200.1">
    <property type="protein sequence ID" value="ORGLA04G0195200.1"/>
    <property type="gene ID" value="ORGLA04G0195200"/>
</dbReference>
<name>I1PP33_ORYGL</name>
<proteinExistence type="predicted"/>
<dbReference type="OMA" id="NIHCNEA"/>
<evidence type="ECO:0000313" key="2">
    <source>
        <dbReference type="Proteomes" id="UP000007306"/>
    </source>
</evidence>
<evidence type="ECO:0000313" key="1">
    <source>
        <dbReference type="EnsemblPlants" id="ORGLA04G0195200.1"/>
    </source>
</evidence>
<dbReference type="Proteomes" id="UP000007306">
    <property type="component" value="Chromosome 4"/>
</dbReference>
<sequence>MTMKTRSDDERTTKLVAAVGARSGDNIHCNEAHLVFFDVSHVGLAYADYMSGYLLNNRKYFIHIV</sequence>